<organism evidence="2">
    <name type="scientific">Serratia fonticola</name>
    <dbReference type="NCBI Taxonomy" id="47917"/>
    <lineage>
        <taxon>Bacteria</taxon>
        <taxon>Pseudomonadati</taxon>
        <taxon>Pseudomonadota</taxon>
        <taxon>Gammaproteobacteria</taxon>
        <taxon>Enterobacterales</taxon>
        <taxon>Yersiniaceae</taxon>
        <taxon>Serratia</taxon>
    </lineage>
</organism>
<sequence length="419" mass="47904">MKKICFYDLPFIRHDQNAPSEAKLRRILAGDKVFYTYSRQFIDAKVLNRLVAGDRVYIGAHPLADGSYWLHWLVSEEKGSLQPKVTDISKSNVILKVLGAMAVLGGSAYGYFHWLNIWLMLLFLFVFVFGCWWFVSSFQTLLVSNSSRRRRLLQGLEQVKRGDVSVCHAPHHLLLGEPQEHPAQRLSDEHDNDLDTLQADDLLLADRVALASVRGEATEVSARRDFTGSGKSRRDFVEYQFTCNAVRFSFRAGFNSLTEDLNPLFFRQHPFFLAVNDPVNLVVNQQNGAVLGVCNERDGSAYLKVGGLAVSFNQLKLMYKVMLGCCTFLMMMLVFFIANDWWQQGGMPDKWDWLDAADMFYAFGLMSVLIFCVFMLLVEVSSWLIRKYSIGAARFAFARQMLTLFKRRRGVKPYIQEVA</sequence>
<keyword evidence="1" id="KW-0812">Transmembrane</keyword>
<protein>
    <submittedName>
        <fullName evidence="2">Uncharacterized protein</fullName>
    </submittedName>
</protein>
<evidence type="ECO:0000313" key="2">
    <source>
        <dbReference type="EMBL" id="TVZ72362.1"/>
    </source>
</evidence>
<feature type="transmembrane region" description="Helical" evidence="1">
    <location>
        <begin position="321"/>
        <end position="339"/>
    </location>
</feature>
<reference evidence="2" key="2">
    <citation type="submission" date="2019-08" db="EMBL/GenBank/DDBJ databases">
        <title>Investigation of anaerobic lignin degradation for improved lignocellulosic biofuels.</title>
        <authorList>
            <person name="Deangelis K.PhD."/>
        </authorList>
    </citation>
    <scope>NUCLEOTIDE SEQUENCE [LARGE SCALE GENOMIC DNA]</scope>
    <source>
        <strain evidence="2">128R</strain>
    </source>
</reference>
<accession>A0A559TCP1</accession>
<name>A0A559TCP1_SERFO</name>
<dbReference type="EMBL" id="VISQ01000001">
    <property type="protein sequence ID" value="TVZ72362.1"/>
    <property type="molecule type" value="Genomic_DNA"/>
</dbReference>
<comment type="caution">
    <text evidence="2">The sequence shown here is derived from an EMBL/GenBank/DDBJ whole genome shotgun (WGS) entry which is preliminary data.</text>
</comment>
<keyword evidence="1" id="KW-1133">Transmembrane helix</keyword>
<reference evidence="2" key="1">
    <citation type="submission" date="2019-06" db="EMBL/GenBank/DDBJ databases">
        <authorList>
            <person name="Deangelis K."/>
            <person name="Huntemann M."/>
            <person name="Clum A."/>
            <person name="Pillay M."/>
            <person name="Palaniappan K."/>
            <person name="Varghese N."/>
            <person name="Mikhailova N."/>
            <person name="Stamatis D."/>
            <person name="Reddy T."/>
            <person name="Daum C."/>
            <person name="Shapiro N."/>
            <person name="Ivanova N."/>
            <person name="Kyrpides N."/>
            <person name="Woyke T."/>
        </authorList>
    </citation>
    <scope>NUCLEOTIDE SEQUENCE [LARGE SCALE GENOMIC DNA]</scope>
    <source>
        <strain evidence="2">128R</strain>
    </source>
</reference>
<dbReference type="AlphaFoldDB" id="A0A559TCP1"/>
<feature type="transmembrane region" description="Helical" evidence="1">
    <location>
        <begin position="118"/>
        <end position="143"/>
    </location>
</feature>
<gene>
    <name evidence="2" type="ORF">FHU10_5035</name>
</gene>
<proteinExistence type="predicted"/>
<dbReference type="OrthoDB" id="7066218at2"/>
<feature type="transmembrane region" description="Helical" evidence="1">
    <location>
        <begin position="359"/>
        <end position="378"/>
    </location>
</feature>
<feature type="transmembrane region" description="Helical" evidence="1">
    <location>
        <begin position="93"/>
        <end position="112"/>
    </location>
</feature>
<evidence type="ECO:0000256" key="1">
    <source>
        <dbReference type="SAM" id="Phobius"/>
    </source>
</evidence>
<keyword evidence="1" id="KW-0472">Membrane</keyword>